<organism evidence="1 2">
    <name type="scientific">Enterococcus mundtii</name>
    <dbReference type="NCBI Taxonomy" id="53346"/>
    <lineage>
        <taxon>Bacteria</taxon>
        <taxon>Bacillati</taxon>
        <taxon>Bacillota</taxon>
        <taxon>Bacilli</taxon>
        <taxon>Lactobacillales</taxon>
        <taxon>Enterococcaceae</taxon>
        <taxon>Enterococcus</taxon>
    </lineage>
</organism>
<proteinExistence type="predicted"/>
<keyword evidence="2" id="KW-1185">Reference proteome</keyword>
<dbReference type="RefSeq" id="WP_071867770.1">
    <property type="nucleotide sequence ID" value="NZ_BJWA01000023.1"/>
</dbReference>
<evidence type="ECO:0000313" key="1">
    <source>
        <dbReference type="EMBL" id="GEL81347.1"/>
    </source>
</evidence>
<accession>A0ABQ0VFA9</accession>
<name>A0ABQ0VFA9_ENTMU</name>
<comment type="caution">
    <text evidence="1">The sequence shown here is derived from an EMBL/GenBank/DDBJ whole genome shotgun (WGS) entry which is preliminary data.</text>
</comment>
<dbReference type="GeneID" id="61000942"/>
<dbReference type="EMBL" id="BJWA01000023">
    <property type="protein sequence ID" value="GEL81347.1"/>
    <property type="molecule type" value="Genomic_DNA"/>
</dbReference>
<reference evidence="1 2" key="1">
    <citation type="submission" date="2019-07" db="EMBL/GenBank/DDBJ databases">
        <title>Whole genome shotgun sequence of Enterococcus mundtii NBRC 100490.</title>
        <authorList>
            <person name="Hosoyama A."/>
            <person name="Uohara A."/>
            <person name="Ohji S."/>
            <person name="Ichikawa N."/>
        </authorList>
    </citation>
    <scope>NUCLEOTIDE SEQUENCE [LARGE SCALE GENOMIC DNA]</scope>
    <source>
        <strain evidence="1 2">NBRC 100490</strain>
    </source>
</reference>
<gene>
    <name evidence="1" type="ORF">EMU01_24910</name>
</gene>
<dbReference type="Proteomes" id="UP000321175">
    <property type="component" value="Unassembled WGS sequence"/>
</dbReference>
<sequence>MKNKKLVVSVIGTVAAIGVFVSTDQVSASEMNEPLIISNYANIFDMDIVQEQAVMIQPKITMDTFYGGVTGIPGFGTVWGEFTPSSRRVTVQAKGTKTVNVTGGPRVEVRAEAPRAFTGNTSGWWWA</sequence>
<evidence type="ECO:0000313" key="2">
    <source>
        <dbReference type="Proteomes" id="UP000321175"/>
    </source>
</evidence>
<protein>
    <submittedName>
        <fullName evidence="1">Uncharacterized protein</fullName>
    </submittedName>
</protein>